<keyword evidence="8" id="KW-1185">Reference proteome</keyword>
<keyword evidence="5" id="KW-0472">Membrane</keyword>
<reference evidence="7" key="1">
    <citation type="submission" date="2022-08" db="EMBL/GenBank/DDBJ databases">
        <title>Alicyclobacillus dauci DSM2870, complete genome.</title>
        <authorList>
            <person name="Wang Q."/>
            <person name="Cai R."/>
            <person name="Wang Z."/>
        </authorList>
    </citation>
    <scope>NUCLEOTIDE SEQUENCE</scope>
    <source>
        <strain evidence="7">DSM 28700</strain>
    </source>
</reference>
<dbReference type="InterPro" id="IPR027417">
    <property type="entry name" value="P-loop_NTPase"/>
</dbReference>
<dbReference type="InterPro" id="IPR027094">
    <property type="entry name" value="Mitofusin_fam"/>
</dbReference>
<evidence type="ECO:0000256" key="4">
    <source>
        <dbReference type="ARBA" id="ARBA00023134"/>
    </source>
</evidence>
<keyword evidence="3" id="KW-0378">Hydrolase</keyword>
<dbReference type="PANTHER" id="PTHR10465">
    <property type="entry name" value="TRANSMEMBRANE GTPASE FZO1"/>
    <property type="match status" value="1"/>
</dbReference>
<gene>
    <name evidence="7" type="ORF">NZD86_16435</name>
</gene>
<dbReference type="SUPFAM" id="SSF52540">
    <property type="entry name" value="P-loop containing nucleoside triphosphate hydrolases"/>
    <property type="match status" value="1"/>
</dbReference>
<dbReference type="PANTHER" id="PTHR10465:SF0">
    <property type="entry name" value="SARCALUMENIN"/>
    <property type="match status" value="1"/>
</dbReference>
<accession>A0ABY6YZF6</accession>
<organism evidence="7 8">
    <name type="scientific">Alicyclobacillus dauci</name>
    <dbReference type="NCBI Taxonomy" id="1475485"/>
    <lineage>
        <taxon>Bacteria</taxon>
        <taxon>Bacillati</taxon>
        <taxon>Bacillota</taxon>
        <taxon>Bacilli</taxon>
        <taxon>Bacillales</taxon>
        <taxon>Alicyclobacillaceae</taxon>
        <taxon>Alicyclobacillus</taxon>
    </lineage>
</organism>
<dbReference type="InterPro" id="IPR045063">
    <property type="entry name" value="Dynamin_N"/>
</dbReference>
<proteinExistence type="predicted"/>
<evidence type="ECO:0000259" key="6">
    <source>
        <dbReference type="Pfam" id="PF00350"/>
    </source>
</evidence>
<protein>
    <submittedName>
        <fullName evidence="7">Dynamin family protein</fullName>
    </submittedName>
</protein>
<name>A0ABY6YZF6_9BACL</name>
<evidence type="ECO:0000256" key="2">
    <source>
        <dbReference type="ARBA" id="ARBA00022741"/>
    </source>
</evidence>
<dbReference type="RefSeq" id="WP_268043126.1">
    <property type="nucleotide sequence ID" value="NZ_CP104064.1"/>
</dbReference>
<dbReference type="EMBL" id="CP104064">
    <property type="protein sequence ID" value="WAH35842.1"/>
    <property type="molecule type" value="Genomic_DNA"/>
</dbReference>
<evidence type="ECO:0000256" key="5">
    <source>
        <dbReference type="ARBA" id="ARBA00023136"/>
    </source>
</evidence>
<dbReference type="Gene3D" id="3.40.50.300">
    <property type="entry name" value="P-loop containing nucleotide triphosphate hydrolases"/>
    <property type="match status" value="1"/>
</dbReference>
<keyword evidence="4" id="KW-0342">GTP-binding</keyword>
<evidence type="ECO:0000256" key="3">
    <source>
        <dbReference type="ARBA" id="ARBA00022801"/>
    </source>
</evidence>
<feature type="domain" description="Dynamin N-terminal" evidence="6">
    <location>
        <begin position="46"/>
        <end position="255"/>
    </location>
</feature>
<evidence type="ECO:0000313" key="7">
    <source>
        <dbReference type="EMBL" id="WAH35842.1"/>
    </source>
</evidence>
<dbReference type="Proteomes" id="UP001164803">
    <property type="component" value="Chromosome"/>
</dbReference>
<keyword evidence="2" id="KW-0547">Nucleotide-binding</keyword>
<evidence type="ECO:0000313" key="8">
    <source>
        <dbReference type="Proteomes" id="UP001164803"/>
    </source>
</evidence>
<evidence type="ECO:0000256" key="1">
    <source>
        <dbReference type="ARBA" id="ARBA00004370"/>
    </source>
</evidence>
<dbReference type="CDD" id="cd09912">
    <property type="entry name" value="DLP_2"/>
    <property type="match status" value="1"/>
</dbReference>
<dbReference type="Pfam" id="PF00350">
    <property type="entry name" value="Dynamin_N"/>
    <property type="match status" value="1"/>
</dbReference>
<comment type="subcellular location">
    <subcellularLocation>
        <location evidence="1">Membrane</location>
    </subcellularLocation>
</comment>
<sequence length="654" mass="73521">MTETISREILLNKIESVQNRLANVPGVSLRELQEISQRLKRNDYLVAVFGAFSAGKSSLLNALIGESVLTVSPNPTTASVTQLQSPLENNQAQVVVTTKTEEELWRDVASAFAALHESPSTLDAGIKHAAGLNAKDYPTGLRRHIRFLKAIYEGYESMQGRLGSTWTTTLDELQSFSAVEKYAAYVARVDVHADHPWLRKGFIFVDTPGVDSIHRRHTDVAFRYMRHADAVIFVMYYTHAFTQGDRDFLLQLSGVQDVAKTNKLFAVLNAVDLAKSEEERAAVRERVTQEMRRLGVHQPRVYEVSSQLGLAGRRLADDPSDETYQEMARARLKLAADESLPTPEAMLEQSGIRALETDLRRYVEEEGNTLAADMVERAVKQLADGLSRSIADEKAHQEADDTAQAERLARLENVHSEIARDAARDTDADQSTVLNQFVRELDELTFHAAERIRLRYRDLFREAFQPGRFRLGKASEKLQEAAEELCDSLARQVDIETRTLSLRAASLAEQSARRLRESWRDRLQSNGVHGLAQGDFDFSDIVVESVQANIRADILRPFYRHFSSPRQFFEGGGQREMMDASESEIVSIVRQALQDSTESVKSHAVARLQQAISETYQALTECAKTAMEDAKKPFDAAKLQRLMEAQSYLQELTV</sequence>